<keyword evidence="1" id="KW-0472">Membrane</keyword>
<evidence type="ECO:0000256" key="1">
    <source>
        <dbReference type="SAM" id="Phobius"/>
    </source>
</evidence>
<proteinExistence type="predicted"/>
<keyword evidence="1" id="KW-1133">Transmembrane helix</keyword>
<dbReference type="Proteomes" id="UP000177171">
    <property type="component" value="Unassembled WGS sequence"/>
</dbReference>
<accession>A0A1G2LQA2</accession>
<sequence>MSIFIALLLSVFFKDARLIIGMVLTIGFLWEVYQFYHDFNVFGANFRIKEFLGDSAGDLFADLAGAVFFVWWINPHI</sequence>
<feature type="transmembrane region" description="Helical" evidence="1">
    <location>
        <begin position="56"/>
        <end position="73"/>
    </location>
</feature>
<gene>
    <name evidence="2" type="ORF">A3G49_04910</name>
</gene>
<dbReference type="EMBL" id="MHQY01000018">
    <property type="protein sequence ID" value="OHA13714.1"/>
    <property type="molecule type" value="Genomic_DNA"/>
</dbReference>
<evidence type="ECO:0000313" key="3">
    <source>
        <dbReference type="Proteomes" id="UP000177171"/>
    </source>
</evidence>
<name>A0A1G2LQA2_9BACT</name>
<organism evidence="2 3">
    <name type="scientific">Candidatus Sungbacteria bacterium RIFCSPLOWO2_12_FULL_41_11</name>
    <dbReference type="NCBI Taxonomy" id="1802286"/>
    <lineage>
        <taxon>Bacteria</taxon>
        <taxon>Candidatus Sungiibacteriota</taxon>
    </lineage>
</organism>
<feature type="transmembrane region" description="Helical" evidence="1">
    <location>
        <begin position="18"/>
        <end position="36"/>
    </location>
</feature>
<evidence type="ECO:0000313" key="2">
    <source>
        <dbReference type="EMBL" id="OHA13714.1"/>
    </source>
</evidence>
<protein>
    <submittedName>
        <fullName evidence="2">Uncharacterized protein</fullName>
    </submittedName>
</protein>
<reference evidence="2 3" key="1">
    <citation type="journal article" date="2016" name="Nat. Commun.">
        <title>Thousands of microbial genomes shed light on interconnected biogeochemical processes in an aquifer system.</title>
        <authorList>
            <person name="Anantharaman K."/>
            <person name="Brown C.T."/>
            <person name="Hug L.A."/>
            <person name="Sharon I."/>
            <person name="Castelle C.J."/>
            <person name="Probst A.J."/>
            <person name="Thomas B.C."/>
            <person name="Singh A."/>
            <person name="Wilkins M.J."/>
            <person name="Karaoz U."/>
            <person name="Brodie E.L."/>
            <person name="Williams K.H."/>
            <person name="Hubbard S.S."/>
            <person name="Banfield J.F."/>
        </authorList>
    </citation>
    <scope>NUCLEOTIDE SEQUENCE [LARGE SCALE GENOMIC DNA]</scope>
</reference>
<comment type="caution">
    <text evidence="2">The sequence shown here is derived from an EMBL/GenBank/DDBJ whole genome shotgun (WGS) entry which is preliminary data.</text>
</comment>
<dbReference type="AlphaFoldDB" id="A0A1G2LQA2"/>
<keyword evidence="1" id="KW-0812">Transmembrane</keyword>